<sequence>MFFDSWVLDWFVILNAATLIVAVVFFVLGEAGKGR</sequence>
<dbReference type="AlphaFoldDB" id="A0A2T0X9W8"/>
<organism evidence="2 3">
    <name type="scientific">Hasllibacter halocynthiae</name>
    <dbReference type="NCBI Taxonomy" id="595589"/>
    <lineage>
        <taxon>Bacteria</taxon>
        <taxon>Pseudomonadati</taxon>
        <taxon>Pseudomonadota</taxon>
        <taxon>Alphaproteobacteria</taxon>
        <taxon>Rhodobacterales</taxon>
        <taxon>Roseobacteraceae</taxon>
        <taxon>Hasllibacter</taxon>
    </lineage>
</organism>
<dbReference type="EMBL" id="PVTT01000001">
    <property type="protein sequence ID" value="PRY95738.1"/>
    <property type="molecule type" value="Genomic_DNA"/>
</dbReference>
<accession>A0A2T0X9W8</accession>
<evidence type="ECO:0000313" key="2">
    <source>
        <dbReference type="EMBL" id="PRY95738.1"/>
    </source>
</evidence>
<keyword evidence="1" id="KW-0472">Membrane</keyword>
<evidence type="ECO:0000313" key="3">
    <source>
        <dbReference type="Proteomes" id="UP000238801"/>
    </source>
</evidence>
<comment type="caution">
    <text evidence="2">The sequence shown here is derived from an EMBL/GenBank/DDBJ whole genome shotgun (WGS) entry which is preliminary data.</text>
</comment>
<dbReference type="Proteomes" id="UP000238801">
    <property type="component" value="Unassembled WGS sequence"/>
</dbReference>
<gene>
    <name evidence="2" type="ORF">BCF33_1365</name>
</gene>
<name>A0A2T0X9W8_9RHOB</name>
<evidence type="ECO:0000256" key="1">
    <source>
        <dbReference type="SAM" id="Phobius"/>
    </source>
</evidence>
<keyword evidence="3" id="KW-1185">Reference proteome</keyword>
<protein>
    <submittedName>
        <fullName evidence="2">Uncharacterized protein</fullName>
    </submittedName>
</protein>
<keyword evidence="1" id="KW-1133">Transmembrane helix</keyword>
<reference evidence="2 3" key="1">
    <citation type="submission" date="2018-03" db="EMBL/GenBank/DDBJ databases">
        <title>Genomic Encyclopedia of Archaeal and Bacterial Type Strains, Phase II (KMG-II): from individual species to whole genera.</title>
        <authorList>
            <person name="Goeker M."/>
        </authorList>
    </citation>
    <scope>NUCLEOTIDE SEQUENCE [LARGE SCALE GENOMIC DNA]</scope>
    <source>
        <strain evidence="2 3">DSM 29318</strain>
    </source>
</reference>
<keyword evidence="1" id="KW-0812">Transmembrane</keyword>
<proteinExistence type="predicted"/>
<feature type="transmembrane region" description="Helical" evidence="1">
    <location>
        <begin position="6"/>
        <end position="28"/>
    </location>
</feature>